<dbReference type="GO" id="GO:0008081">
    <property type="term" value="F:phosphoric diester hydrolase activity"/>
    <property type="evidence" value="ECO:0007669"/>
    <property type="project" value="TreeGrafter"/>
</dbReference>
<dbReference type="EMBL" id="MHIX01000030">
    <property type="protein sequence ID" value="OGY58965.1"/>
    <property type="molecule type" value="Genomic_DNA"/>
</dbReference>
<keyword evidence="1" id="KW-0255">Endonuclease</keyword>
<proteinExistence type="inferred from homology"/>
<keyword evidence="1" id="KW-0227">DNA damage</keyword>
<comment type="function">
    <text evidence="1">Endonuclease IV plays a role in DNA repair. It cleaves phosphodiester bonds at apurinic or apyrimidinic (AP) sites, generating a 3'-hydroxyl group and a 5'-terminal sugar phosphate.</text>
</comment>
<keyword evidence="1" id="KW-0862">Zinc</keyword>
<feature type="binding site" evidence="1">
    <location>
        <position position="144"/>
    </location>
    <ligand>
        <name>Zn(2+)</name>
        <dbReference type="ChEBI" id="CHEBI:29105"/>
        <label>1</label>
    </ligand>
</feature>
<dbReference type="PROSITE" id="PS51432">
    <property type="entry name" value="AP_NUCLEASE_F2_4"/>
    <property type="match status" value="1"/>
</dbReference>
<dbReference type="GO" id="GO:0003906">
    <property type="term" value="F:DNA-(apurinic or apyrimidinic site) endonuclease activity"/>
    <property type="evidence" value="ECO:0007669"/>
    <property type="project" value="TreeGrafter"/>
</dbReference>
<feature type="binding site" evidence="1">
    <location>
        <position position="215"/>
    </location>
    <ligand>
        <name>Zn(2+)</name>
        <dbReference type="ChEBI" id="CHEBI:29105"/>
        <label>2</label>
    </ligand>
</feature>
<feature type="binding site" evidence="1">
    <location>
        <position position="68"/>
    </location>
    <ligand>
        <name>Zn(2+)</name>
        <dbReference type="ChEBI" id="CHEBI:29105"/>
        <label>1</label>
    </ligand>
</feature>
<comment type="cofactor">
    <cofactor evidence="1">
        <name>Zn(2+)</name>
        <dbReference type="ChEBI" id="CHEBI:29105"/>
    </cofactor>
    <text evidence="1">Binds 3 Zn(2+) ions.</text>
</comment>
<dbReference type="InterPro" id="IPR001719">
    <property type="entry name" value="AP_endonuc_2"/>
</dbReference>
<protein>
    <recommendedName>
        <fullName evidence="1">Probable endonuclease 4</fullName>
        <ecNumber evidence="1">3.1.21.2</ecNumber>
    </recommendedName>
    <alternativeName>
        <fullName evidence="1">Endodeoxyribonuclease IV</fullName>
    </alternativeName>
    <alternativeName>
        <fullName evidence="1">Endonuclease IV</fullName>
    </alternativeName>
</protein>
<dbReference type="HAMAP" id="MF_00152">
    <property type="entry name" value="Nfo"/>
    <property type="match status" value="1"/>
</dbReference>
<dbReference type="Pfam" id="PF01261">
    <property type="entry name" value="AP_endonuc_2"/>
    <property type="match status" value="1"/>
</dbReference>
<feature type="binding site" evidence="1">
    <location>
        <position position="260"/>
    </location>
    <ligand>
        <name>Zn(2+)</name>
        <dbReference type="ChEBI" id="CHEBI:29105"/>
        <label>2</label>
    </ligand>
</feature>
<dbReference type="Proteomes" id="UP000178515">
    <property type="component" value="Unassembled WGS sequence"/>
</dbReference>
<organism evidence="3 4">
    <name type="scientific">Candidatus Colwellbacteria bacterium RIFCSPHIGHO2_12_FULL_44_17</name>
    <dbReference type="NCBI Taxonomy" id="1797689"/>
    <lineage>
        <taxon>Bacteria</taxon>
        <taxon>Candidatus Colwelliibacteriota</taxon>
    </lineage>
</organism>
<dbReference type="GO" id="GO:0003677">
    <property type="term" value="F:DNA binding"/>
    <property type="evidence" value="ECO:0007669"/>
    <property type="project" value="InterPro"/>
</dbReference>
<keyword evidence="1" id="KW-0378">Hydrolase</keyword>
<dbReference type="NCBIfam" id="TIGR00587">
    <property type="entry name" value="nfo"/>
    <property type="match status" value="1"/>
</dbReference>
<name>A0A1G1Z2V2_9BACT</name>
<feature type="domain" description="Xylose isomerase-like TIM barrel" evidence="2">
    <location>
        <begin position="20"/>
        <end position="269"/>
    </location>
</feature>
<dbReference type="GO" id="GO:0006284">
    <property type="term" value="P:base-excision repair"/>
    <property type="evidence" value="ECO:0007669"/>
    <property type="project" value="TreeGrafter"/>
</dbReference>
<evidence type="ECO:0000256" key="1">
    <source>
        <dbReference type="HAMAP-Rule" id="MF_00152"/>
    </source>
</evidence>
<feature type="binding site" evidence="1">
    <location>
        <position position="230"/>
    </location>
    <ligand>
        <name>Zn(2+)</name>
        <dbReference type="ChEBI" id="CHEBI:29105"/>
        <label>3</label>
    </ligand>
</feature>
<evidence type="ECO:0000313" key="4">
    <source>
        <dbReference type="Proteomes" id="UP000178515"/>
    </source>
</evidence>
<dbReference type="AlphaFoldDB" id="A0A1G1Z2V2"/>
<dbReference type="InterPro" id="IPR036237">
    <property type="entry name" value="Xyl_isomerase-like_sf"/>
</dbReference>
<sequence>MQPLIGGHVSTAGGLWKAIEYAGELGATTIQIFGASPRQWGVKMPGQADIERYGEALRKSNIQSVYLHAAYLVNLASPDEALRAKSVKSLTEHLQIAEAIGAQGLIFHVGSGKEAPKGEAAKKVVSGMKEVLKAVPGRAQLILENSAGGGAKLGSNAKEVGSILKRVESPRAKVCFDTAHAYEAGVVERYTPPLIKQMLIEWDTEVGLDNIVVLHANDSKTPFDSHSDRHENIGEGYIGMQGFRNLAHEPRLKTKPWILEVPGFQGLGPDRKNIELLKMCFE</sequence>
<feature type="binding site" evidence="1">
    <location>
        <position position="144"/>
    </location>
    <ligand>
        <name>Zn(2+)</name>
        <dbReference type="ChEBI" id="CHEBI:29105"/>
        <label>2</label>
    </ligand>
</feature>
<feature type="binding site" evidence="1">
    <location>
        <position position="108"/>
    </location>
    <ligand>
        <name>Zn(2+)</name>
        <dbReference type="ChEBI" id="CHEBI:29105"/>
        <label>1</label>
    </ligand>
</feature>
<feature type="binding site" evidence="1">
    <location>
        <position position="228"/>
    </location>
    <ligand>
        <name>Zn(2+)</name>
        <dbReference type="ChEBI" id="CHEBI:29105"/>
        <label>3</label>
    </ligand>
</feature>
<dbReference type="GO" id="GO:0008833">
    <property type="term" value="F:deoxyribonuclease IV (phage-T4-induced) activity"/>
    <property type="evidence" value="ECO:0007669"/>
    <property type="project" value="UniProtKB-UniRule"/>
</dbReference>
<dbReference type="GO" id="GO:0008270">
    <property type="term" value="F:zinc ion binding"/>
    <property type="evidence" value="ECO:0007669"/>
    <property type="project" value="UniProtKB-UniRule"/>
</dbReference>
<feature type="binding site" evidence="1">
    <location>
        <position position="177"/>
    </location>
    <ligand>
        <name>Zn(2+)</name>
        <dbReference type="ChEBI" id="CHEBI:29105"/>
        <label>2</label>
    </ligand>
</feature>
<feature type="binding site" evidence="1">
    <location>
        <position position="180"/>
    </location>
    <ligand>
        <name>Zn(2+)</name>
        <dbReference type="ChEBI" id="CHEBI:29105"/>
        <label>3</label>
    </ligand>
</feature>
<keyword evidence="1" id="KW-0234">DNA repair</keyword>
<dbReference type="SMART" id="SM00518">
    <property type="entry name" value="AP2Ec"/>
    <property type="match status" value="1"/>
</dbReference>
<dbReference type="EC" id="3.1.21.2" evidence="1"/>
<reference evidence="3 4" key="1">
    <citation type="journal article" date="2016" name="Nat. Commun.">
        <title>Thousands of microbial genomes shed light on interconnected biogeochemical processes in an aquifer system.</title>
        <authorList>
            <person name="Anantharaman K."/>
            <person name="Brown C.T."/>
            <person name="Hug L.A."/>
            <person name="Sharon I."/>
            <person name="Castelle C.J."/>
            <person name="Probst A.J."/>
            <person name="Thomas B.C."/>
            <person name="Singh A."/>
            <person name="Wilkins M.J."/>
            <person name="Karaoz U."/>
            <person name="Brodie E.L."/>
            <person name="Williams K.H."/>
            <person name="Hubbard S.S."/>
            <person name="Banfield J.F."/>
        </authorList>
    </citation>
    <scope>NUCLEOTIDE SEQUENCE [LARGE SCALE GENOMIC DNA]</scope>
</reference>
<dbReference type="CDD" id="cd00019">
    <property type="entry name" value="AP2Ec"/>
    <property type="match status" value="1"/>
</dbReference>
<dbReference type="PANTHER" id="PTHR21445">
    <property type="entry name" value="ENDONUCLEASE IV ENDODEOXYRIBONUCLEASE IV"/>
    <property type="match status" value="1"/>
</dbReference>
<dbReference type="InterPro" id="IPR013022">
    <property type="entry name" value="Xyl_isomerase-like_TIM-brl"/>
</dbReference>
<comment type="similarity">
    <text evidence="1">Belongs to the AP endonuclease 2 family.</text>
</comment>
<dbReference type="SUPFAM" id="SSF51658">
    <property type="entry name" value="Xylose isomerase-like"/>
    <property type="match status" value="1"/>
</dbReference>
<dbReference type="PANTHER" id="PTHR21445:SF0">
    <property type="entry name" value="APURINIC-APYRIMIDINIC ENDONUCLEASE"/>
    <property type="match status" value="1"/>
</dbReference>
<comment type="catalytic activity">
    <reaction evidence="1">
        <text>Endonucleolytic cleavage to 5'-phosphooligonucleotide end-products.</text>
        <dbReference type="EC" id="3.1.21.2"/>
    </reaction>
</comment>
<accession>A0A1G1Z2V2</accession>
<keyword evidence="1" id="KW-0540">Nuclease</keyword>
<evidence type="ECO:0000313" key="3">
    <source>
        <dbReference type="EMBL" id="OGY58965.1"/>
    </source>
</evidence>
<evidence type="ECO:0000259" key="2">
    <source>
        <dbReference type="Pfam" id="PF01261"/>
    </source>
</evidence>
<keyword evidence="1" id="KW-0479">Metal-binding</keyword>
<gene>
    <name evidence="1" type="primary">nfo</name>
    <name evidence="3" type="ORF">A3F24_02080</name>
</gene>
<dbReference type="STRING" id="1797689.A3F24_02080"/>
<dbReference type="Gene3D" id="3.20.20.150">
    <property type="entry name" value="Divalent-metal-dependent TIM barrel enzymes"/>
    <property type="match status" value="1"/>
</dbReference>
<comment type="caution">
    <text evidence="3">The sequence shown here is derived from an EMBL/GenBank/DDBJ whole genome shotgun (WGS) entry which is preliminary data.</text>
</comment>